<evidence type="ECO:0000256" key="1">
    <source>
        <dbReference type="SAM" id="MobiDB-lite"/>
    </source>
</evidence>
<evidence type="ECO:0000313" key="3">
    <source>
        <dbReference type="EMBL" id="AFA54863.1"/>
    </source>
</evidence>
<name>H6WNT2_9ACTN</name>
<accession>H6WNT2</accession>
<keyword evidence="2" id="KW-1133">Transmembrane helix</keyword>
<evidence type="ECO:0000256" key="2">
    <source>
        <dbReference type="SAM" id="Phobius"/>
    </source>
</evidence>
<proteinExistence type="predicted"/>
<reference evidence="3" key="1">
    <citation type="journal article" date="2012" name="ISME J.">
        <title>Functional metagenomics reveals novel salt tolerance loci from the human gut microbiome.</title>
        <authorList>
            <person name="Culligan E.P."/>
            <person name="Sleator R.D."/>
            <person name="Marchesi J.R."/>
            <person name="Hill C."/>
        </authorList>
    </citation>
    <scope>NUCLEOTIDE SEQUENCE</scope>
</reference>
<dbReference type="EMBL" id="JQ269598">
    <property type="protein sequence ID" value="AFA54863.1"/>
    <property type="molecule type" value="Genomic_DNA"/>
</dbReference>
<feature type="compositionally biased region" description="Basic and acidic residues" evidence="1">
    <location>
        <begin position="75"/>
        <end position="92"/>
    </location>
</feature>
<feature type="transmembrane region" description="Helical" evidence="2">
    <location>
        <begin position="156"/>
        <end position="174"/>
    </location>
</feature>
<feature type="compositionally biased region" description="Low complexity" evidence="1">
    <location>
        <begin position="22"/>
        <end position="37"/>
    </location>
</feature>
<sequence length="203" mass="22937">MSQRNPMNERYTSDQKHGATRKSAASAKPVSKAASSVRTTSSKPEKKGLFGGSKKQEPAPAKAPKKTKAAQSSAKAEEAPSLSKEEQKEIEKHNKKVKRADREARRERNKEVNRFVPDTAEFKRLNRKRMVYSGVGFVGMIVAIVLSLLIPQQPFISIGLMIASWFFFFMGMRIDTNQLRPLREQGYDKAVRQAQKKANRKKK</sequence>
<protein>
    <submittedName>
        <fullName evidence="3">Phosphoribosylaminoimidazole-succinocarboxamide synthase</fullName>
    </submittedName>
</protein>
<keyword evidence="2" id="KW-0812">Transmembrane</keyword>
<feature type="region of interest" description="Disordered" evidence="1">
    <location>
        <begin position="1"/>
        <end position="109"/>
    </location>
</feature>
<feature type="compositionally biased region" description="Basic and acidic residues" evidence="1">
    <location>
        <begin position="100"/>
        <end position="109"/>
    </location>
</feature>
<feature type="transmembrane region" description="Helical" evidence="2">
    <location>
        <begin position="130"/>
        <end position="150"/>
    </location>
</feature>
<organism evidence="3">
    <name type="scientific">uncultured Eggerthella sp. SMG5</name>
    <dbReference type="NCBI Taxonomy" id="1131820"/>
    <lineage>
        <taxon>Bacteria</taxon>
        <taxon>Bacillati</taxon>
        <taxon>Actinomycetota</taxon>
        <taxon>Coriobacteriia</taxon>
        <taxon>Eggerthellales</taxon>
        <taxon>Eggerthellaceae</taxon>
        <taxon>Eggerthella</taxon>
        <taxon>environmental samples</taxon>
    </lineage>
</organism>
<dbReference type="AlphaFoldDB" id="H6WNT2"/>
<keyword evidence="2" id="KW-0472">Membrane</keyword>